<keyword evidence="4" id="KW-1185">Reference proteome</keyword>
<sequence>MSSAETYDTGPLSHESTRWTSFQPFYGLSAEHIDNAYSISDLPIDAIPGCGLVDQSVLKDISGQQSQSSGSPYFPGLGDANLIAWSQCGGPGFQALNQPVNQWPVILGLGSTAFGAPYEDHWQYPVVPTPHQAVYDHAQLLFKPSTQSIDQGSFGAQLYSHGLHGSSPSTYPDLGSLSQYHTLPLSCSLVESLSTRPLTAGTCCADIQASNKDEILVDTTTAKGINAMTSFAIVDAGQSSGGSTPSSIGSSPGPDMLNCPACGRFQGDVRRLRFVTVPIVHWQQTEMLIVHREHMRCHMKPHICDVCECGRRFSTSRDLKRHQESAHRKSTLECHICFRKFGGKRADNLQRHLQAKHPDAMYEGPLPFGSL</sequence>
<dbReference type="OrthoDB" id="4747640at2759"/>
<dbReference type="STRING" id="1306861.A0A4V6DHA9"/>
<organism evidence="3 4">
    <name type="scientific">Colletotrichum tanaceti</name>
    <dbReference type="NCBI Taxonomy" id="1306861"/>
    <lineage>
        <taxon>Eukaryota</taxon>
        <taxon>Fungi</taxon>
        <taxon>Dikarya</taxon>
        <taxon>Ascomycota</taxon>
        <taxon>Pezizomycotina</taxon>
        <taxon>Sordariomycetes</taxon>
        <taxon>Hypocreomycetidae</taxon>
        <taxon>Glomerellales</taxon>
        <taxon>Glomerellaceae</taxon>
        <taxon>Colletotrichum</taxon>
        <taxon>Colletotrichum destructivum species complex</taxon>
    </lineage>
</organism>
<evidence type="ECO:0000259" key="2">
    <source>
        <dbReference type="PROSITE" id="PS50157"/>
    </source>
</evidence>
<name>A0A4V6DHA9_9PEZI</name>
<dbReference type="SUPFAM" id="SSF57667">
    <property type="entry name" value="beta-beta-alpha zinc fingers"/>
    <property type="match status" value="1"/>
</dbReference>
<keyword evidence="1" id="KW-0862">Zinc</keyword>
<dbReference type="PROSITE" id="PS00028">
    <property type="entry name" value="ZINC_FINGER_C2H2_1"/>
    <property type="match status" value="1"/>
</dbReference>
<dbReference type="InterPro" id="IPR013087">
    <property type="entry name" value="Znf_C2H2_type"/>
</dbReference>
<keyword evidence="1" id="KW-0479">Metal-binding</keyword>
<dbReference type="AlphaFoldDB" id="A0A4V6DHA9"/>
<evidence type="ECO:0000256" key="1">
    <source>
        <dbReference type="PROSITE-ProRule" id="PRU00042"/>
    </source>
</evidence>
<dbReference type="SMART" id="SM00355">
    <property type="entry name" value="ZnF_C2H2"/>
    <property type="match status" value="2"/>
</dbReference>
<feature type="domain" description="C2H2-type" evidence="2">
    <location>
        <begin position="302"/>
        <end position="327"/>
    </location>
</feature>
<dbReference type="EMBL" id="PJEX01000083">
    <property type="protein sequence ID" value="TKW55926.1"/>
    <property type="molecule type" value="Genomic_DNA"/>
</dbReference>
<keyword evidence="1" id="KW-0863">Zinc-finger</keyword>
<evidence type="ECO:0000313" key="4">
    <source>
        <dbReference type="Proteomes" id="UP000310108"/>
    </source>
</evidence>
<dbReference type="PROSITE" id="PS50157">
    <property type="entry name" value="ZINC_FINGER_C2H2_2"/>
    <property type="match status" value="1"/>
</dbReference>
<protein>
    <recommendedName>
        <fullName evidence="2">C2H2-type domain-containing protein</fullName>
    </recommendedName>
</protein>
<accession>A0A4V6DHA9</accession>
<evidence type="ECO:0000313" key="3">
    <source>
        <dbReference type="EMBL" id="TKW55926.1"/>
    </source>
</evidence>
<gene>
    <name evidence="3" type="ORF">CTA1_10943</name>
</gene>
<dbReference type="Gene3D" id="3.30.160.60">
    <property type="entry name" value="Classic Zinc Finger"/>
    <property type="match status" value="1"/>
</dbReference>
<comment type="caution">
    <text evidence="3">The sequence shown here is derived from an EMBL/GenBank/DDBJ whole genome shotgun (WGS) entry which is preliminary data.</text>
</comment>
<dbReference type="GO" id="GO:0008270">
    <property type="term" value="F:zinc ion binding"/>
    <property type="evidence" value="ECO:0007669"/>
    <property type="project" value="UniProtKB-KW"/>
</dbReference>
<dbReference type="InterPro" id="IPR036236">
    <property type="entry name" value="Znf_C2H2_sf"/>
</dbReference>
<proteinExistence type="predicted"/>
<reference evidence="3 4" key="1">
    <citation type="journal article" date="2019" name="PLoS ONE">
        <title>Comparative genome analysis indicates high evolutionary potential of pathogenicity genes in Colletotrichum tanaceti.</title>
        <authorList>
            <person name="Lelwala R.V."/>
            <person name="Korhonen P.K."/>
            <person name="Young N.D."/>
            <person name="Scott J.B."/>
            <person name="Ades P.A."/>
            <person name="Gasser R.B."/>
            <person name="Taylor P.W.J."/>
        </authorList>
    </citation>
    <scope>NUCLEOTIDE SEQUENCE [LARGE SCALE GENOMIC DNA]</scope>
    <source>
        <strain evidence="3">BRIP57314</strain>
    </source>
</reference>
<dbReference type="Proteomes" id="UP000310108">
    <property type="component" value="Unassembled WGS sequence"/>
</dbReference>